<evidence type="ECO:0000313" key="8">
    <source>
        <dbReference type="Proteomes" id="UP000199111"/>
    </source>
</evidence>
<feature type="domain" description="Response regulatory" evidence="6">
    <location>
        <begin position="3"/>
        <end position="123"/>
    </location>
</feature>
<dbReference type="InterPro" id="IPR039420">
    <property type="entry name" value="WalR-like"/>
</dbReference>
<dbReference type="SUPFAM" id="SSF46894">
    <property type="entry name" value="C-terminal effector domain of the bipartite response regulators"/>
    <property type="match status" value="1"/>
</dbReference>
<evidence type="ECO:0000259" key="5">
    <source>
        <dbReference type="PROSITE" id="PS50043"/>
    </source>
</evidence>
<dbReference type="SMART" id="SM00448">
    <property type="entry name" value="REC"/>
    <property type="match status" value="1"/>
</dbReference>
<feature type="domain" description="HTH luxR-type" evidence="5">
    <location>
        <begin position="167"/>
        <end position="232"/>
    </location>
</feature>
<protein>
    <submittedName>
        <fullName evidence="7">DNA-binding response regulator, NarL/FixJ family, contains REC and HTH domains</fullName>
    </submittedName>
</protein>
<dbReference type="PANTHER" id="PTHR43214">
    <property type="entry name" value="TWO-COMPONENT RESPONSE REGULATOR"/>
    <property type="match status" value="1"/>
</dbReference>
<dbReference type="GO" id="GO:0006355">
    <property type="term" value="P:regulation of DNA-templated transcription"/>
    <property type="evidence" value="ECO:0007669"/>
    <property type="project" value="InterPro"/>
</dbReference>
<dbReference type="SMART" id="SM00421">
    <property type="entry name" value="HTH_LUXR"/>
    <property type="match status" value="1"/>
</dbReference>
<dbReference type="InterPro" id="IPR016032">
    <property type="entry name" value="Sig_transdc_resp-reg_C-effctor"/>
</dbReference>
<keyword evidence="8" id="KW-1185">Reference proteome</keyword>
<accession>A0A1I3WG45</accession>
<dbReference type="GeneID" id="96300358"/>
<evidence type="ECO:0000256" key="1">
    <source>
        <dbReference type="ARBA" id="ARBA00022553"/>
    </source>
</evidence>
<dbReference type="Pfam" id="PF00072">
    <property type="entry name" value="Response_reg"/>
    <property type="match status" value="1"/>
</dbReference>
<dbReference type="GO" id="GO:0003677">
    <property type="term" value="F:DNA binding"/>
    <property type="evidence" value="ECO:0007669"/>
    <property type="project" value="UniProtKB-KW"/>
</dbReference>
<dbReference type="InterPro" id="IPR011006">
    <property type="entry name" value="CheY-like_superfamily"/>
</dbReference>
<dbReference type="GO" id="GO:0000160">
    <property type="term" value="P:phosphorelay signal transduction system"/>
    <property type="evidence" value="ECO:0007669"/>
    <property type="project" value="InterPro"/>
</dbReference>
<evidence type="ECO:0000256" key="4">
    <source>
        <dbReference type="SAM" id="MobiDB-lite"/>
    </source>
</evidence>
<dbReference type="PROSITE" id="PS00622">
    <property type="entry name" value="HTH_LUXR_1"/>
    <property type="match status" value="1"/>
</dbReference>
<dbReference type="PROSITE" id="PS50043">
    <property type="entry name" value="HTH_LUXR_2"/>
    <property type="match status" value="1"/>
</dbReference>
<dbReference type="PRINTS" id="PR00038">
    <property type="entry name" value="HTHLUXR"/>
</dbReference>
<dbReference type="CDD" id="cd06170">
    <property type="entry name" value="LuxR_C_like"/>
    <property type="match status" value="1"/>
</dbReference>
<dbReference type="Pfam" id="PF00196">
    <property type="entry name" value="GerE"/>
    <property type="match status" value="1"/>
</dbReference>
<dbReference type="InterPro" id="IPR001789">
    <property type="entry name" value="Sig_transdc_resp-reg_receiver"/>
</dbReference>
<keyword evidence="1 3" id="KW-0597">Phosphoprotein</keyword>
<dbReference type="InterPro" id="IPR000792">
    <property type="entry name" value="Tscrpt_reg_LuxR_C"/>
</dbReference>
<dbReference type="AlphaFoldDB" id="A0A1I3WG45"/>
<evidence type="ECO:0000259" key="6">
    <source>
        <dbReference type="PROSITE" id="PS50110"/>
    </source>
</evidence>
<dbReference type="Gene3D" id="3.40.50.2300">
    <property type="match status" value="1"/>
</dbReference>
<gene>
    <name evidence="7" type="ORF">SAMN05216275_11693</name>
</gene>
<dbReference type="Proteomes" id="UP000199111">
    <property type="component" value="Unassembled WGS sequence"/>
</dbReference>
<proteinExistence type="predicted"/>
<keyword evidence="2 7" id="KW-0238">DNA-binding</keyword>
<name>A0A1I3WG45_9ACTN</name>
<dbReference type="EMBL" id="FOQY01000016">
    <property type="protein sequence ID" value="SFK05787.1"/>
    <property type="molecule type" value="Genomic_DNA"/>
</dbReference>
<dbReference type="RefSeq" id="WP_093889065.1">
    <property type="nucleotide sequence ID" value="NZ_FOQY01000016.1"/>
</dbReference>
<evidence type="ECO:0000256" key="2">
    <source>
        <dbReference type="ARBA" id="ARBA00023125"/>
    </source>
</evidence>
<dbReference type="PROSITE" id="PS50110">
    <property type="entry name" value="RESPONSE_REGULATORY"/>
    <property type="match status" value="1"/>
</dbReference>
<dbReference type="InterPro" id="IPR058245">
    <property type="entry name" value="NreC/VraR/RcsB-like_REC"/>
</dbReference>
<reference evidence="8" key="1">
    <citation type="submission" date="2016-10" db="EMBL/GenBank/DDBJ databases">
        <authorList>
            <person name="Varghese N."/>
            <person name="Submissions S."/>
        </authorList>
    </citation>
    <scope>NUCLEOTIDE SEQUENCE [LARGE SCALE GENOMIC DNA]</scope>
    <source>
        <strain evidence="8">CGMCC 4.2126</strain>
    </source>
</reference>
<feature type="modified residue" description="4-aspartylphosphate" evidence="3">
    <location>
        <position position="56"/>
    </location>
</feature>
<evidence type="ECO:0000256" key="3">
    <source>
        <dbReference type="PROSITE-ProRule" id="PRU00169"/>
    </source>
</evidence>
<evidence type="ECO:0000313" key="7">
    <source>
        <dbReference type="EMBL" id="SFK05787.1"/>
    </source>
</evidence>
<dbReference type="CDD" id="cd17535">
    <property type="entry name" value="REC_NarL-like"/>
    <property type="match status" value="1"/>
</dbReference>
<organism evidence="7 8">
    <name type="scientific">Streptosporangium canum</name>
    <dbReference type="NCBI Taxonomy" id="324952"/>
    <lineage>
        <taxon>Bacteria</taxon>
        <taxon>Bacillati</taxon>
        <taxon>Actinomycetota</taxon>
        <taxon>Actinomycetes</taxon>
        <taxon>Streptosporangiales</taxon>
        <taxon>Streptosporangiaceae</taxon>
        <taxon>Streptosporangium</taxon>
    </lineage>
</organism>
<sequence length="238" mass="24841">MIRLVIVDDHALVREGLSLILGGEPDIDVVGQLPDGPALLDFLDRTQDPIDVVLLDLYLPGTDGTRVLSMLRGRFPELRTRVLILTAVGRVADIQRALAAGADGFVLKDATGAEVAAAVRGAHGGVTTLSATAAEVLWPRGRSGTGPGRPAAPAGPPRTPDTGAGSAAGGAGALTRREREILDLLGRGMANQDIARTLDLAERTVKTHVSNVLAKLQVSSRTQAALLARDLPRIIDLP</sequence>
<dbReference type="SUPFAM" id="SSF52172">
    <property type="entry name" value="CheY-like"/>
    <property type="match status" value="1"/>
</dbReference>
<feature type="region of interest" description="Disordered" evidence="4">
    <location>
        <begin position="139"/>
        <end position="172"/>
    </location>
</feature>